<gene>
    <name evidence="2" type="ORF">SEVIR_9G133433v2</name>
</gene>
<dbReference type="EMBL" id="CM016560">
    <property type="protein sequence ID" value="TKV91972.1"/>
    <property type="molecule type" value="Genomic_DNA"/>
</dbReference>
<accession>A0A4U6SX53</accession>
<reference evidence="2" key="1">
    <citation type="submission" date="2019-03" db="EMBL/GenBank/DDBJ databases">
        <title>WGS assembly of Setaria viridis.</title>
        <authorList>
            <person name="Huang P."/>
            <person name="Jenkins J."/>
            <person name="Grimwood J."/>
            <person name="Barry K."/>
            <person name="Healey A."/>
            <person name="Mamidi S."/>
            <person name="Sreedasyam A."/>
            <person name="Shu S."/>
            <person name="Feldman M."/>
            <person name="Wu J."/>
            <person name="Yu Y."/>
            <person name="Chen C."/>
            <person name="Johnson J."/>
            <person name="Rokhsar D."/>
            <person name="Baxter I."/>
            <person name="Schmutz J."/>
            <person name="Brutnell T."/>
            <person name="Kellogg E."/>
        </authorList>
    </citation>
    <scope>NUCLEOTIDE SEQUENCE [LARGE SCALE GENOMIC DNA]</scope>
</reference>
<dbReference type="Gramene" id="TKV91972">
    <property type="protein sequence ID" value="TKV91972"/>
    <property type="gene ID" value="SEVIR_9G133433v2"/>
</dbReference>
<feature type="region of interest" description="Disordered" evidence="1">
    <location>
        <begin position="33"/>
        <end position="58"/>
    </location>
</feature>
<feature type="region of interest" description="Disordered" evidence="1">
    <location>
        <begin position="81"/>
        <end position="117"/>
    </location>
</feature>
<dbReference type="OMA" id="EPHTEHQ"/>
<keyword evidence="3" id="KW-1185">Reference proteome</keyword>
<feature type="compositionally biased region" description="Basic and acidic residues" evidence="1">
    <location>
        <begin position="96"/>
        <end position="111"/>
    </location>
</feature>
<evidence type="ECO:0000313" key="2">
    <source>
        <dbReference type="EMBL" id="TKV91972.1"/>
    </source>
</evidence>
<sequence>MDFPNVNDDTVLDSPLPSLGGCLRDLHRRRRSIQCSSSEDEPHNLGDPARVSRPGPKLNATSISWVEEISVNTLERAGAADDPLDELRLPSMPRNTVEDQSHSVEESRPESACETPPWSNADVRAAALELAFCVDLLAASPVLEADEERLRPVSGDVDIAWPQPEVRDEGLLQVPRRGVGGDAHGPGDQRASLPVPQLPLQFKGGGDMKLVFLWPESRVANREVLHPQGAAVARGRQWLLATRWGPAARIGEGRLLGQRGC</sequence>
<evidence type="ECO:0000313" key="3">
    <source>
        <dbReference type="Proteomes" id="UP000298652"/>
    </source>
</evidence>
<organism evidence="2 3">
    <name type="scientific">Setaria viridis</name>
    <name type="common">Green bristlegrass</name>
    <name type="synonym">Setaria italica subsp. viridis</name>
    <dbReference type="NCBI Taxonomy" id="4556"/>
    <lineage>
        <taxon>Eukaryota</taxon>
        <taxon>Viridiplantae</taxon>
        <taxon>Streptophyta</taxon>
        <taxon>Embryophyta</taxon>
        <taxon>Tracheophyta</taxon>
        <taxon>Spermatophyta</taxon>
        <taxon>Magnoliopsida</taxon>
        <taxon>Liliopsida</taxon>
        <taxon>Poales</taxon>
        <taxon>Poaceae</taxon>
        <taxon>PACMAD clade</taxon>
        <taxon>Panicoideae</taxon>
        <taxon>Panicodae</taxon>
        <taxon>Paniceae</taxon>
        <taxon>Cenchrinae</taxon>
        <taxon>Setaria</taxon>
    </lineage>
</organism>
<protein>
    <submittedName>
        <fullName evidence="2">Uncharacterized protein</fullName>
    </submittedName>
</protein>
<evidence type="ECO:0000256" key="1">
    <source>
        <dbReference type="SAM" id="MobiDB-lite"/>
    </source>
</evidence>
<feature type="region of interest" description="Disordered" evidence="1">
    <location>
        <begin position="1"/>
        <end position="21"/>
    </location>
</feature>
<name>A0A4U6SX53_SETVI</name>
<proteinExistence type="predicted"/>
<dbReference type="AlphaFoldDB" id="A0A4U6SX53"/>
<dbReference type="Proteomes" id="UP000298652">
    <property type="component" value="Chromosome 9"/>
</dbReference>